<dbReference type="SUPFAM" id="SSF52129">
    <property type="entry name" value="Caspase-like"/>
    <property type="match status" value="1"/>
</dbReference>
<dbReference type="EMBL" id="CP045997">
    <property type="protein sequence ID" value="QHV96074.1"/>
    <property type="molecule type" value="Genomic_DNA"/>
</dbReference>
<dbReference type="InterPro" id="IPR011600">
    <property type="entry name" value="Pept_C14_caspase"/>
</dbReference>
<dbReference type="Gene3D" id="3.40.50.1460">
    <property type="match status" value="1"/>
</dbReference>
<dbReference type="GO" id="GO:0006508">
    <property type="term" value="P:proteolysis"/>
    <property type="evidence" value="ECO:0007669"/>
    <property type="project" value="InterPro"/>
</dbReference>
<keyword evidence="4" id="KW-1185">Reference proteome</keyword>
<dbReference type="InterPro" id="IPR015917">
    <property type="entry name" value="Pept_C14A"/>
</dbReference>
<organism evidence="3 4">
    <name type="scientific">Spirosoma endbachense</name>
    <dbReference type="NCBI Taxonomy" id="2666025"/>
    <lineage>
        <taxon>Bacteria</taxon>
        <taxon>Pseudomonadati</taxon>
        <taxon>Bacteroidota</taxon>
        <taxon>Cytophagia</taxon>
        <taxon>Cytophagales</taxon>
        <taxon>Cytophagaceae</taxon>
        <taxon>Spirosoma</taxon>
    </lineage>
</organism>
<dbReference type="InterPro" id="IPR052039">
    <property type="entry name" value="Caspase-related_regulators"/>
</dbReference>
<dbReference type="PANTHER" id="PTHR22576:SF37">
    <property type="entry name" value="MUCOSA-ASSOCIATED LYMPHOID TISSUE LYMPHOMA TRANSLOCATION PROTEIN 1"/>
    <property type="match status" value="1"/>
</dbReference>
<dbReference type="PRINTS" id="PR00376">
    <property type="entry name" value="IL1BCENZYME"/>
</dbReference>
<evidence type="ECO:0000313" key="3">
    <source>
        <dbReference type="EMBL" id="QHV96074.1"/>
    </source>
</evidence>
<evidence type="ECO:0000313" key="4">
    <source>
        <dbReference type="Proteomes" id="UP000464577"/>
    </source>
</evidence>
<dbReference type="KEGG" id="senf:GJR95_14130"/>
<dbReference type="Proteomes" id="UP000464577">
    <property type="component" value="Chromosome"/>
</dbReference>
<evidence type="ECO:0000259" key="2">
    <source>
        <dbReference type="PROSITE" id="PS50208"/>
    </source>
</evidence>
<accession>A0A6P1VTY1</accession>
<reference evidence="3 4" key="1">
    <citation type="submission" date="2019-11" db="EMBL/GenBank/DDBJ databases">
        <title>Spirosoma endbachense sp. nov., isolated from a natural salt meadow.</title>
        <authorList>
            <person name="Rojas J."/>
            <person name="Ambika Manirajan B."/>
            <person name="Ratering S."/>
            <person name="Suarez C."/>
            <person name="Geissler-Plaum R."/>
            <person name="Schnell S."/>
        </authorList>
    </citation>
    <scope>NUCLEOTIDE SEQUENCE [LARGE SCALE GENOMIC DNA]</scope>
    <source>
        <strain evidence="3 4">I-24</strain>
    </source>
</reference>
<name>A0A6P1VTY1_9BACT</name>
<dbReference type="AlphaFoldDB" id="A0A6P1VTY1"/>
<protein>
    <recommendedName>
        <fullName evidence="2">Caspase family p20 domain-containing protein</fullName>
    </recommendedName>
</protein>
<dbReference type="InterPro" id="IPR029030">
    <property type="entry name" value="Caspase-like_dom_sf"/>
</dbReference>
<dbReference type="InterPro" id="IPR001309">
    <property type="entry name" value="Pept_C14_p20"/>
</dbReference>
<dbReference type="PROSITE" id="PS50208">
    <property type="entry name" value="CASPASE_P20"/>
    <property type="match status" value="1"/>
</dbReference>
<proteinExistence type="inferred from homology"/>
<feature type="domain" description="Caspase family p20" evidence="2">
    <location>
        <begin position="168"/>
        <end position="298"/>
    </location>
</feature>
<gene>
    <name evidence="3" type="ORF">GJR95_14130</name>
</gene>
<dbReference type="PANTHER" id="PTHR22576">
    <property type="entry name" value="MUCOSA ASSOCIATED LYMPHOID TISSUE LYMPHOMA TRANSLOCATION PROTEIN 1/PARACASPASE"/>
    <property type="match status" value="1"/>
</dbReference>
<sequence length="395" mass="43923">MLARPIHNNPLNIMKLNILFFIGFLVVQTAQAQESEPGISTSRSSRQKINTQSFYAPETVNVPQITFQMGDGQSSTVQTDEIVVKACIKTSKPLTRLNLFVNDALQQASRELKVQSDGAQKECDQALSQTVQLREGDNRLKLVAQNEGGITSESFLIRYDKPAAIVAEKRLALVIGNADYPSSNRLTNPANDANDMAEALKNVGFEVMIHTNMDVRSMRRAIDEFGNKLKDYQVGLFYYAGHGVQSRGRNFLVPIDAKPESENEIEYDCFLADRILTKMEDARTRTNIVVLDACRDNPFERSWSRGGSENTGLTTMDAPVGSVIAYATSPGRTAADGNGRNGLYTAALLKALQVPDQPLTQLFQRVRAEVLKQSNNKQLPWESTSLTGDFYFRRK</sequence>
<dbReference type="Pfam" id="PF00656">
    <property type="entry name" value="Peptidase_C14"/>
    <property type="match status" value="1"/>
</dbReference>
<evidence type="ECO:0000256" key="1">
    <source>
        <dbReference type="ARBA" id="ARBA00010134"/>
    </source>
</evidence>
<comment type="similarity">
    <text evidence="1">Belongs to the peptidase C14A family.</text>
</comment>
<dbReference type="GO" id="GO:0004197">
    <property type="term" value="F:cysteine-type endopeptidase activity"/>
    <property type="evidence" value="ECO:0007669"/>
    <property type="project" value="InterPro"/>
</dbReference>